<dbReference type="InterPro" id="IPR016195">
    <property type="entry name" value="Pol/histidinol_Pase-like"/>
</dbReference>
<dbReference type="PANTHER" id="PTHR13031:SF0">
    <property type="entry name" value="RIBONUCLEASE P PROTEIN SUBUNIT P30"/>
    <property type="match status" value="1"/>
</dbReference>
<comment type="caution">
    <text evidence="4">The sequence shown here is derived from an EMBL/GenBank/DDBJ whole genome shotgun (WGS) entry which is preliminary data.</text>
</comment>
<gene>
    <name evidence="4" type="ORF">DL89DRAFT_89528</name>
</gene>
<keyword evidence="3" id="KW-0819">tRNA processing</keyword>
<dbReference type="Pfam" id="PF01876">
    <property type="entry name" value="RNase_P_p30"/>
    <property type="match status" value="1"/>
</dbReference>
<comment type="subcellular location">
    <subcellularLocation>
        <location evidence="1">Nucleus</location>
    </subcellularLocation>
</comment>
<evidence type="ECO:0000256" key="3">
    <source>
        <dbReference type="ARBA" id="ARBA00022694"/>
    </source>
</evidence>
<dbReference type="Proteomes" id="UP000193922">
    <property type="component" value="Unassembled WGS sequence"/>
</dbReference>
<name>A0A1Y1WI66_9FUNG</name>
<dbReference type="STRING" id="61395.A0A1Y1WI66"/>
<sequence>MFYDLNIQLPDSAGKPNGHISPQDWAQIAQTLEQALYFGYETVALNQIVRGKVTPAHLKVWETLPEVPFAHYTWTANTAAKGKLRVLRRLTNVLADASHGHALTSNGNPSVLSYDIVAVRPENEKILFSACNGAWDSVDIISLDMAARWGFFAKHKTIGLAMQHQYALEISYGEALADAASRRQWVSNAASVVRVTKGRNVLWTSAASRPFGLRAPYDIVNLGGILQLNGDLSKRAMTSNARAVVMHGYTRRETLRAVVAVDDEPQRKKQKVM</sequence>
<proteinExistence type="inferred from homology"/>
<comment type="similarity">
    <text evidence="2">Belongs to the eukaryotic/archaeal RNase P protein component 3 family.</text>
</comment>
<keyword evidence="5" id="KW-1185">Reference proteome</keyword>
<evidence type="ECO:0000256" key="1">
    <source>
        <dbReference type="ARBA" id="ARBA00004123"/>
    </source>
</evidence>
<dbReference type="InterPro" id="IPR002738">
    <property type="entry name" value="RNase_P_p30"/>
</dbReference>
<dbReference type="AlphaFoldDB" id="A0A1Y1WI66"/>
<dbReference type="PANTHER" id="PTHR13031">
    <property type="entry name" value="RIBONUCLEASE P SUBUNIT P30"/>
    <property type="match status" value="1"/>
</dbReference>
<accession>A0A1Y1WI66</accession>
<dbReference type="RefSeq" id="XP_040746533.1">
    <property type="nucleotide sequence ID" value="XM_040892220.1"/>
</dbReference>
<evidence type="ECO:0000313" key="4">
    <source>
        <dbReference type="EMBL" id="ORX73193.1"/>
    </source>
</evidence>
<evidence type="ECO:0000313" key="5">
    <source>
        <dbReference type="Proteomes" id="UP000193922"/>
    </source>
</evidence>
<dbReference type="Gene3D" id="3.20.20.140">
    <property type="entry name" value="Metal-dependent hydrolases"/>
    <property type="match status" value="1"/>
</dbReference>
<evidence type="ECO:0000256" key="2">
    <source>
        <dbReference type="ARBA" id="ARBA00007331"/>
    </source>
</evidence>
<reference evidence="4 5" key="1">
    <citation type="submission" date="2016-07" db="EMBL/GenBank/DDBJ databases">
        <title>Pervasive Adenine N6-methylation of Active Genes in Fungi.</title>
        <authorList>
            <consortium name="DOE Joint Genome Institute"/>
            <person name="Mondo S.J."/>
            <person name="Dannebaum R.O."/>
            <person name="Kuo R.C."/>
            <person name="Labutti K."/>
            <person name="Haridas S."/>
            <person name="Kuo A."/>
            <person name="Salamov A."/>
            <person name="Ahrendt S.R."/>
            <person name="Lipzen A."/>
            <person name="Sullivan W."/>
            <person name="Andreopoulos W.B."/>
            <person name="Clum A."/>
            <person name="Lindquist E."/>
            <person name="Daum C."/>
            <person name="Ramamoorthy G.K."/>
            <person name="Gryganskyi A."/>
            <person name="Culley D."/>
            <person name="Magnuson J.K."/>
            <person name="James T.Y."/>
            <person name="O'Malley M.A."/>
            <person name="Stajich J.E."/>
            <person name="Spatafora J.W."/>
            <person name="Visel A."/>
            <person name="Grigoriev I.V."/>
        </authorList>
    </citation>
    <scope>NUCLEOTIDE SEQUENCE [LARGE SCALE GENOMIC DNA]</scope>
    <source>
        <strain evidence="4 5">ATCC 12442</strain>
    </source>
</reference>
<dbReference type="GO" id="GO:0003723">
    <property type="term" value="F:RNA binding"/>
    <property type="evidence" value="ECO:0007669"/>
    <property type="project" value="TreeGrafter"/>
</dbReference>
<dbReference type="EMBL" id="MCFD01000002">
    <property type="protein sequence ID" value="ORX73193.1"/>
    <property type="molecule type" value="Genomic_DNA"/>
</dbReference>
<dbReference type="SUPFAM" id="SSF89550">
    <property type="entry name" value="PHP domain-like"/>
    <property type="match status" value="1"/>
</dbReference>
<dbReference type="OrthoDB" id="17948at2759"/>
<dbReference type="GeneID" id="63808868"/>
<dbReference type="GO" id="GO:0008033">
    <property type="term" value="P:tRNA processing"/>
    <property type="evidence" value="ECO:0007669"/>
    <property type="project" value="UniProtKB-KW"/>
</dbReference>
<dbReference type="GO" id="GO:0005655">
    <property type="term" value="C:nucleolar ribonuclease P complex"/>
    <property type="evidence" value="ECO:0007669"/>
    <property type="project" value="TreeGrafter"/>
</dbReference>
<organism evidence="4 5">
    <name type="scientific">Linderina pennispora</name>
    <dbReference type="NCBI Taxonomy" id="61395"/>
    <lineage>
        <taxon>Eukaryota</taxon>
        <taxon>Fungi</taxon>
        <taxon>Fungi incertae sedis</taxon>
        <taxon>Zoopagomycota</taxon>
        <taxon>Kickxellomycotina</taxon>
        <taxon>Kickxellomycetes</taxon>
        <taxon>Kickxellales</taxon>
        <taxon>Kickxellaceae</taxon>
        <taxon>Linderina</taxon>
    </lineage>
</organism>
<protein>
    <submittedName>
        <fullName evidence="4">PHP domain-like protein</fullName>
    </submittedName>
</protein>